<protein>
    <submittedName>
        <fullName evidence="1">Pseudaminic acid cytidylyltransferase</fullName>
        <ecNumber evidence="1">2.7.7.81</ecNumber>
    </submittedName>
</protein>
<dbReference type="InterPro" id="IPR029044">
    <property type="entry name" value="Nucleotide-diphossugar_trans"/>
</dbReference>
<sequence>MKIAIIPARGGSKRIPSKNIKLFAGMPIIARPIIAALESGCFDRVIVSTDDNKIAAIAEEYGAAVPFIRPRELADDFTPTIEVVAHAIDWLNKNYAHITYACCIYATAPFLTAANLQRGFKVLKDTDAAYAFSVAEYPFPIQRALRITSCQRIEMFQSEHATTRSQDLEPAWHDAGQFYWGKSQAWLARLPLFDSNSTPVILSRRQVQDIDTPEDWELAEAMFVANEILNQRNTQG</sequence>
<dbReference type="Proteomes" id="UP001597215">
    <property type="component" value="Unassembled WGS sequence"/>
</dbReference>
<evidence type="ECO:0000313" key="1">
    <source>
        <dbReference type="EMBL" id="MFD1766099.1"/>
    </source>
</evidence>
<name>A0ABW4MAJ7_9SPHN</name>
<keyword evidence="1" id="KW-0548">Nucleotidyltransferase</keyword>
<dbReference type="Gene3D" id="3.90.550.10">
    <property type="entry name" value="Spore Coat Polysaccharide Biosynthesis Protein SpsA, Chain A"/>
    <property type="match status" value="1"/>
</dbReference>
<dbReference type="InterPro" id="IPR020039">
    <property type="entry name" value="PseF"/>
</dbReference>
<dbReference type="CDD" id="cd02513">
    <property type="entry name" value="CMP-NeuAc_Synthase"/>
    <property type="match status" value="1"/>
</dbReference>
<evidence type="ECO:0000313" key="2">
    <source>
        <dbReference type="Proteomes" id="UP001597215"/>
    </source>
</evidence>
<organism evidence="1 2">
    <name type="scientific">Sphingorhabdus buctiana</name>
    <dbReference type="NCBI Taxonomy" id="1508805"/>
    <lineage>
        <taxon>Bacteria</taxon>
        <taxon>Pseudomonadati</taxon>
        <taxon>Pseudomonadota</taxon>
        <taxon>Alphaproteobacteria</taxon>
        <taxon>Sphingomonadales</taxon>
        <taxon>Sphingomonadaceae</taxon>
        <taxon>Sphingorhabdus</taxon>
    </lineage>
</organism>
<dbReference type="SUPFAM" id="SSF53448">
    <property type="entry name" value="Nucleotide-diphospho-sugar transferases"/>
    <property type="match status" value="1"/>
</dbReference>
<proteinExistence type="predicted"/>
<dbReference type="EMBL" id="JBHUEL010000003">
    <property type="protein sequence ID" value="MFD1766099.1"/>
    <property type="molecule type" value="Genomic_DNA"/>
</dbReference>
<keyword evidence="2" id="KW-1185">Reference proteome</keyword>
<gene>
    <name evidence="1" type="primary">pseF</name>
    <name evidence="1" type="ORF">ACFSAG_04480</name>
</gene>
<accession>A0ABW4MAJ7</accession>
<dbReference type="GO" id="GO:0016779">
    <property type="term" value="F:nucleotidyltransferase activity"/>
    <property type="evidence" value="ECO:0007669"/>
    <property type="project" value="UniProtKB-KW"/>
</dbReference>
<dbReference type="RefSeq" id="WP_381511751.1">
    <property type="nucleotide sequence ID" value="NZ_JBHUEL010000003.1"/>
</dbReference>
<dbReference type="InterPro" id="IPR050793">
    <property type="entry name" value="CMP-NeuNAc_synthase"/>
</dbReference>
<dbReference type="EC" id="2.7.7.81" evidence="1"/>
<dbReference type="NCBIfam" id="TIGR03584">
    <property type="entry name" value="PseF"/>
    <property type="match status" value="1"/>
</dbReference>
<comment type="caution">
    <text evidence="1">The sequence shown here is derived from an EMBL/GenBank/DDBJ whole genome shotgun (WGS) entry which is preliminary data.</text>
</comment>
<dbReference type="PANTHER" id="PTHR21485:SF6">
    <property type="entry name" value="N-ACYLNEURAMINATE CYTIDYLYLTRANSFERASE-RELATED"/>
    <property type="match status" value="1"/>
</dbReference>
<dbReference type="PANTHER" id="PTHR21485">
    <property type="entry name" value="HAD SUPERFAMILY MEMBERS CMAS AND KDSC"/>
    <property type="match status" value="1"/>
</dbReference>
<keyword evidence="1" id="KW-0808">Transferase</keyword>
<dbReference type="InterPro" id="IPR003329">
    <property type="entry name" value="Cytidylyl_trans"/>
</dbReference>
<dbReference type="Pfam" id="PF02348">
    <property type="entry name" value="CTP_transf_3"/>
    <property type="match status" value="1"/>
</dbReference>
<reference evidence="2" key="1">
    <citation type="journal article" date="2019" name="Int. J. Syst. Evol. Microbiol.">
        <title>The Global Catalogue of Microorganisms (GCM) 10K type strain sequencing project: providing services to taxonomists for standard genome sequencing and annotation.</title>
        <authorList>
            <consortium name="The Broad Institute Genomics Platform"/>
            <consortium name="The Broad Institute Genome Sequencing Center for Infectious Disease"/>
            <person name="Wu L."/>
            <person name="Ma J."/>
        </authorList>
    </citation>
    <scope>NUCLEOTIDE SEQUENCE [LARGE SCALE GENOMIC DNA]</scope>
    <source>
        <strain evidence="2">CGMCC 1.12449</strain>
    </source>
</reference>